<dbReference type="GO" id="GO:0040029">
    <property type="term" value="P:epigenetic regulation of gene expression"/>
    <property type="evidence" value="ECO:0007669"/>
    <property type="project" value="TreeGrafter"/>
</dbReference>
<keyword evidence="2" id="KW-0378">Hydrolase</keyword>
<dbReference type="CDD" id="cd09993">
    <property type="entry name" value="HDAC_classIV"/>
    <property type="match status" value="1"/>
</dbReference>
<keyword evidence="5" id="KW-1185">Reference proteome</keyword>
<dbReference type="AlphaFoldDB" id="A0A2T7UFL9"/>
<dbReference type="EMBL" id="LFYT02000005">
    <property type="protein sequence ID" value="PVE43497.1"/>
    <property type="molecule type" value="Genomic_DNA"/>
</dbReference>
<dbReference type="Pfam" id="PF00850">
    <property type="entry name" value="Hist_deacetyl"/>
    <property type="match status" value="1"/>
</dbReference>
<comment type="caution">
    <text evidence="4">The sequence shown here is derived from an EMBL/GenBank/DDBJ whole genome shotgun (WGS) entry which is preliminary data.</text>
</comment>
<dbReference type="GO" id="GO:0004407">
    <property type="term" value="F:histone deacetylase activity"/>
    <property type="evidence" value="ECO:0007669"/>
    <property type="project" value="InterPro"/>
</dbReference>
<dbReference type="InterPro" id="IPR044150">
    <property type="entry name" value="HDAC_classIV"/>
</dbReference>
<dbReference type="RefSeq" id="WP_053169939.1">
    <property type="nucleotide sequence ID" value="NZ_LFYT02000005.1"/>
</dbReference>
<accession>A0A2T7UFL9</accession>
<name>A0A2T7UFL9_9BURK</name>
<dbReference type="PANTHER" id="PTHR10625">
    <property type="entry name" value="HISTONE DEACETYLASE HDAC1-RELATED"/>
    <property type="match status" value="1"/>
</dbReference>
<dbReference type="OrthoDB" id="9808367at2"/>
<evidence type="ECO:0000256" key="2">
    <source>
        <dbReference type="ARBA" id="ARBA00022801"/>
    </source>
</evidence>
<dbReference type="STRING" id="1293045.H663_03605"/>
<dbReference type="Gene3D" id="3.40.800.20">
    <property type="entry name" value="Histone deacetylase domain"/>
    <property type="match status" value="1"/>
</dbReference>
<evidence type="ECO:0000313" key="4">
    <source>
        <dbReference type="EMBL" id="PVE43497.1"/>
    </source>
</evidence>
<dbReference type="Proteomes" id="UP000037507">
    <property type="component" value="Unassembled WGS sequence"/>
</dbReference>
<feature type="domain" description="Histone deacetylase" evidence="3">
    <location>
        <begin position="17"/>
        <end position="282"/>
    </location>
</feature>
<evidence type="ECO:0000256" key="1">
    <source>
        <dbReference type="ARBA" id="ARBA00005947"/>
    </source>
</evidence>
<dbReference type="GO" id="GO:0016787">
    <property type="term" value="F:hydrolase activity"/>
    <property type="evidence" value="ECO:0007669"/>
    <property type="project" value="UniProtKB-KW"/>
</dbReference>
<dbReference type="PRINTS" id="PR01270">
    <property type="entry name" value="HDASUPER"/>
</dbReference>
<evidence type="ECO:0000259" key="3">
    <source>
        <dbReference type="Pfam" id="PF00850"/>
    </source>
</evidence>
<proteinExistence type="inferred from homology"/>
<dbReference type="SUPFAM" id="SSF52768">
    <property type="entry name" value="Arginase/deacetylase"/>
    <property type="match status" value="1"/>
</dbReference>
<sequence>MHAYYADHFVLPLPEGHRFPMHKYSRLRDRLSQELPGVRMCEAPATSDGELALVHTPGYIQGVATGSLDAAVQREIGFPWSAAMAERARRSVGATIAAARDALAQGVAGNLAGGTHHAYADKGGGFCVFNDIAVTARLMQAEAWRQQRQALQVAVIDLDVHQGNGTAHIFANDPTVFTLSMHGEKNFPFRKAASDLDVGLPDGCTDGPYLEALHQALQALQDRFDPQLIIYLAGADPHEGDRLGRLKLSADGMQARDRMVMDWAWQRRLPVVLCMGGGYGHDIETTVQVQMQTWDVALSYWQRWHNLVR</sequence>
<comment type="similarity">
    <text evidence="1">Belongs to the histone deacetylase family.</text>
</comment>
<dbReference type="InterPro" id="IPR000286">
    <property type="entry name" value="HDACs"/>
</dbReference>
<dbReference type="InterPro" id="IPR023696">
    <property type="entry name" value="Ureohydrolase_dom_sf"/>
</dbReference>
<organism evidence="4 5">
    <name type="scientific">Limnohabitans planktonicus II-D5</name>
    <dbReference type="NCBI Taxonomy" id="1293045"/>
    <lineage>
        <taxon>Bacteria</taxon>
        <taxon>Pseudomonadati</taxon>
        <taxon>Pseudomonadota</taxon>
        <taxon>Betaproteobacteria</taxon>
        <taxon>Burkholderiales</taxon>
        <taxon>Comamonadaceae</taxon>
        <taxon>Limnohabitans</taxon>
    </lineage>
</organism>
<dbReference type="PANTHER" id="PTHR10625:SF19">
    <property type="entry name" value="HISTONE DEACETYLASE 12"/>
    <property type="match status" value="1"/>
</dbReference>
<evidence type="ECO:0000313" key="5">
    <source>
        <dbReference type="Proteomes" id="UP000037507"/>
    </source>
</evidence>
<dbReference type="InterPro" id="IPR023801">
    <property type="entry name" value="His_deacetylse_dom"/>
</dbReference>
<gene>
    <name evidence="4" type="ORF">H663_005665</name>
</gene>
<reference evidence="4" key="1">
    <citation type="submission" date="2017-04" db="EMBL/GenBank/DDBJ databases">
        <title>Unexpected and diverse lifestyles within the genus Limnohabitans.</title>
        <authorList>
            <person name="Kasalicky V."/>
            <person name="Mehrshad M."/>
            <person name="Andrei S.-A."/>
            <person name="Salcher M."/>
            <person name="Kratochvilova H."/>
            <person name="Simek K."/>
            <person name="Ghai R."/>
        </authorList>
    </citation>
    <scope>NUCLEOTIDE SEQUENCE [LARGE SCALE GENOMIC DNA]</scope>
    <source>
        <strain evidence="4">II-D5</strain>
    </source>
</reference>
<protein>
    <submittedName>
        <fullName evidence="4">Histone deacetylase</fullName>
    </submittedName>
</protein>
<dbReference type="InterPro" id="IPR037138">
    <property type="entry name" value="His_deacetylse_dom_sf"/>
</dbReference>